<sequence>MPEKETLLKVENLKMYFPAAKSVFGKTTSCVKAVDDVSFEVEKGKTFGLVGESGCGKTTTGKCILRINTPTEGHIYYKGMDLSRASKDEIKSIRREIQLIFQDPYGSLDPRQSAYSIIKEAVVTGREKYTEAAVAARVKELLETVELLPEMGDRYPHEMSGGQRQRLGIARALACNPELIVCDEPVSALDVSIQAQVINLFQSLQERLGLTYVFIAHDLAVVRHIADVIGVMYLGHIVEIMDAAEIYTNPIHPYTKALLSAVPITDYYEEKKRNRILLEGEVPSPIHAPSGCPFHPRCAYATDACRTEVPSLKDAGGGHLVACHLSKKN</sequence>
<dbReference type="InterPro" id="IPR003439">
    <property type="entry name" value="ABC_transporter-like_ATP-bd"/>
</dbReference>
<keyword evidence="3" id="KW-0547">Nucleotide-binding</keyword>
<evidence type="ECO:0000313" key="6">
    <source>
        <dbReference type="Proteomes" id="UP001055091"/>
    </source>
</evidence>
<dbReference type="PANTHER" id="PTHR43776">
    <property type="entry name" value="TRANSPORT ATP-BINDING PROTEIN"/>
    <property type="match status" value="1"/>
</dbReference>
<protein>
    <submittedName>
        <fullName evidence="5">ABC transporter ATP-binding protein</fullName>
    </submittedName>
</protein>
<dbReference type="Pfam" id="PF08352">
    <property type="entry name" value="oligo_HPY"/>
    <property type="match status" value="1"/>
</dbReference>
<dbReference type="AlphaFoldDB" id="A0A174MZA7"/>
<dbReference type="EMBL" id="BQNJ01000001">
    <property type="protein sequence ID" value="GKG99656.1"/>
    <property type="molecule type" value="Genomic_DNA"/>
</dbReference>
<dbReference type="Gene3D" id="3.40.50.300">
    <property type="entry name" value="P-loop containing nucleotide triphosphate hydrolases"/>
    <property type="match status" value="1"/>
</dbReference>
<evidence type="ECO:0000313" key="5">
    <source>
        <dbReference type="EMBL" id="GKG99656.1"/>
    </source>
</evidence>
<dbReference type="InterPro" id="IPR027417">
    <property type="entry name" value="P-loop_NTPase"/>
</dbReference>
<organism evidence="5 6">
    <name type="scientific">Hungatella hathewayi</name>
    <dbReference type="NCBI Taxonomy" id="154046"/>
    <lineage>
        <taxon>Bacteria</taxon>
        <taxon>Bacillati</taxon>
        <taxon>Bacillota</taxon>
        <taxon>Clostridia</taxon>
        <taxon>Lachnospirales</taxon>
        <taxon>Lachnospiraceae</taxon>
        <taxon>Hungatella</taxon>
    </lineage>
</organism>
<gene>
    <name evidence="5" type="ORF">CE91St55_16380</name>
</gene>
<keyword evidence="4 5" id="KW-0067">ATP-binding</keyword>
<accession>A0A174MZA7</accession>
<evidence type="ECO:0000256" key="4">
    <source>
        <dbReference type="ARBA" id="ARBA00022840"/>
    </source>
</evidence>
<dbReference type="Pfam" id="PF00005">
    <property type="entry name" value="ABC_tran"/>
    <property type="match status" value="1"/>
</dbReference>
<dbReference type="NCBIfam" id="TIGR01727">
    <property type="entry name" value="oligo_HPY"/>
    <property type="match status" value="1"/>
</dbReference>
<evidence type="ECO:0000256" key="2">
    <source>
        <dbReference type="ARBA" id="ARBA00022448"/>
    </source>
</evidence>
<dbReference type="GO" id="GO:0015833">
    <property type="term" value="P:peptide transport"/>
    <property type="evidence" value="ECO:0007669"/>
    <property type="project" value="InterPro"/>
</dbReference>
<keyword evidence="2" id="KW-0813">Transport</keyword>
<reference evidence="5" key="1">
    <citation type="submission" date="2022-01" db="EMBL/GenBank/DDBJ databases">
        <title>Novel bile acid biosynthetic pathways are enriched in the microbiome of centenarians.</title>
        <authorList>
            <person name="Sato Y."/>
            <person name="Atarashi K."/>
            <person name="Plichta R.D."/>
            <person name="Arai Y."/>
            <person name="Sasajima S."/>
            <person name="Kearney M.S."/>
            <person name="Suda W."/>
            <person name="Takeshita K."/>
            <person name="Sasaki T."/>
            <person name="Okamoto S."/>
            <person name="Skelly N.A."/>
            <person name="Okamura Y."/>
            <person name="Vlamakis H."/>
            <person name="Li Y."/>
            <person name="Tanoue T."/>
            <person name="Takei H."/>
            <person name="Nittono H."/>
            <person name="Narushima S."/>
            <person name="Irie J."/>
            <person name="Itoh H."/>
            <person name="Moriya K."/>
            <person name="Sugiura Y."/>
            <person name="Suematsu M."/>
            <person name="Moritoki N."/>
            <person name="Shibata S."/>
            <person name="Littman R.D."/>
            <person name="Fischbach A.M."/>
            <person name="Uwamino Y."/>
            <person name="Inoue T."/>
            <person name="Honda A."/>
            <person name="Hattori M."/>
            <person name="Murai T."/>
            <person name="Xavier J.R."/>
            <person name="Hirose N."/>
            <person name="Honda K."/>
        </authorList>
    </citation>
    <scope>NUCLEOTIDE SEQUENCE</scope>
    <source>
        <strain evidence="5">CE91-St55</strain>
    </source>
</reference>
<comment type="caution">
    <text evidence="5">The sequence shown here is derived from an EMBL/GenBank/DDBJ whole genome shotgun (WGS) entry which is preliminary data.</text>
</comment>
<name>A0A174MZA7_9FIRM</name>
<dbReference type="InterPro" id="IPR017871">
    <property type="entry name" value="ABC_transporter-like_CS"/>
</dbReference>
<dbReference type="Proteomes" id="UP001055091">
    <property type="component" value="Unassembled WGS sequence"/>
</dbReference>
<dbReference type="SUPFAM" id="SSF52540">
    <property type="entry name" value="P-loop containing nucleoside triphosphate hydrolases"/>
    <property type="match status" value="1"/>
</dbReference>
<dbReference type="SMART" id="SM00382">
    <property type="entry name" value="AAA"/>
    <property type="match status" value="1"/>
</dbReference>
<dbReference type="InterPro" id="IPR050319">
    <property type="entry name" value="ABC_transp_ATP-bind"/>
</dbReference>
<dbReference type="InterPro" id="IPR013563">
    <property type="entry name" value="Oligopep_ABC_C"/>
</dbReference>
<dbReference type="GeneID" id="93151471"/>
<dbReference type="GO" id="GO:0005524">
    <property type="term" value="F:ATP binding"/>
    <property type="evidence" value="ECO:0007669"/>
    <property type="project" value="UniProtKB-KW"/>
</dbReference>
<dbReference type="RefSeq" id="WP_006773506.1">
    <property type="nucleotide sequence ID" value="NZ_BQNJ01000001.1"/>
</dbReference>
<dbReference type="FunFam" id="3.40.50.300:FF:000016">
    <property type="entry name" value="Oligopeptide ABC transporter ATP-binding component"/>
    <property type="match status" value="1"/>
</dbReference>
<dbReference type="GO" id="GO:0016887">
    <property type="term" value="F:ATP hydrolysis activity"/>
    <property type="evidence" value="ECO:0007669"/>
    <property type="project" value="InterPro"/>
</dbReference>
<dbReference type="InterPro" id="IPR003593">
    <property type="entry name" value="AAA+_ATPase"/>
</dbReference>
<evidence type="ECO:0000256" key="1">
    <source>
        <dbReference type="ARBA" id="ARBA00005417"/>
    </source>
</evidence>
<dbReference type="PROSITE" id="PS50893">
    <property type="entry name" value="ABC_TRANSPORTER_2"/>
    <property type="match status" value="1"/>
</dbReference>
<dbReference type="PROSITE" id="PS00211">
    <property type="entry name" value="ABC_TRANSPORTER_1"/>
    <property type="match status" value="1"/>
</dbReference>
<proteinExistence type="inferred from homology"/>
<dbReference type="GO" id="GO:0055085">
    <property type="term" value="P:transmembrane transport"/>
    <property type="evidence" value="ECO:0007669"/>
    <property type="project" value="UniProtKB-ARBA"/>
</dbReference>
<evidence type="ECO:0000256" key="3">
    <source>
        <dbReference type="ARBA" id="ARBA00022741"/>
    </source>
</evidence>
<dbReference type="CDD" id="cd03257">
    <property type="entry name" value="ABC_NikE_OppD_transporters"/>
    <property type="match status" value="1"/>
</dbReference>
<comment type="similarity">
    <text evidence="1">Belongs to the ABC transporter superfamily.</text>
</comment>